<dbReference type="Proteomes" id="UP000256900">
    <property type="component" value="Unassembled WGS sequence"/>
</dbReference>
<comment type="subcellular location">
    <subcellularLocation>
        <location evidence="1">Membrane</location>
        <topology evidence="1">Single-pass membrane protein</topology>
    </subcellularLocation>
</comment>
<reference evidence="6 7" key="1">
    <citation type="submission" date="2018-08" db="EMBL/GenBank/DDBJ databases">
        <title>Genomic Encyclopedia of Type Strains, Phase IV (KMG-IV): sequencing the most valuable type-strain genomes for metagenomic binning, comparative biology and taxonomic classification.</title>
        <authorList>
            <person name="Goeker M."/>
        </authorList>
    </citation>
    <scope>NUCLEOTIDE SEQUENCE [LARGE SCALE GENOMIC DNA]</scope>
    <source>
        <strain evidence="6 7">BW863</strain>
    </source>
</reference>
<comment type="caution">
    <text evidence="6">The sequence shown here is derived from an EMBL/GenBank/DDBJ whole genome shotgun (WGS) entry which is preliminary data.</text>
</comment>
<dbReference type="EMBL" id="QUMO01000003">
    <property type="protein sequence ID" value="REF86369.1"/>
    <property type="molecule type" value="Genomic_DNA"/>
</dbReference>
<accession>A0A3D9Z5C4</accession>
<dbReference type="PANTHER" id="PTHR30168:SF0">
    <property type="entry name" value="INNER MEMBRANE PROTEIN"/>
    <property type="match status" value="1"/>
</dbReference>
<dbReference type="InterPro" id="IPR007343">
    <property type="entry name" value="Uncharacterised_pept_Zn_put"/>
</dbReference>
<feature type="region of interest" description="Disordered" evidence="5">
    <location>
        <begin position="72"/>
        <end position="94"/>
    </location>
</feature>
<organism evidence="6 7">
    <name type="scientific">Methylovirgula ligni</name>
    <dbReference type="NCBI Taxonomy" id="569860"/>
    <lineage>
        <taxon>Bacteria</taxon>
        <taxon>Pseudomonadati</taxon>
        <taxon>Pseudomonadota</taxon>
        <taxon>Alphaproteobacteria</taxon>
        <taxon>Hyphomicrobiales</taxon>
        <taxon>Beijerinckiaceae</taxon>
        <taxon>Methylovirgula</taxon>
    </lineage>
</organism>
<evidence type="ECO:0000313" key="7">
    <source>
        <dbReference type="Proteomes" id="UP000256900"/>
    </source>
</evidence>
<sequence>MEWQNFRRSDNVEDRRGDDSSDPSIGGGLGAPGGIGAGHLGLGAIIILGLIGWALGIDPRVLIGGAEMIQGGGQSATQSSPAQPAQQASTETGVPKDQIGQFVSAILAETEDVWSQVLPAQKGIQYVPPHLVLYNGFTRSGCGGAAASMGPFYCPVDKKVYLDTSFFRDMQTKYGGGGDFAYAYVIAHEIGHHIQDQLGMLTKIQAAEQNADSQEQANALSVRTELMADCLAGVWANNAQTKYHVIDQGDVEKAVATAQAIGDDRLQKAAQGYAVPDSFTHGSAAQRVQWLETGLKSGQIDSCNTFAQ</sequence>
<protein>
    <recommendedName>
        <fullName evidence="8">Metalloprotease</fullName>
    </recommendedName>
</protein>
<dbReference type="AlphaFoldDB" id="A0A3D9Z5C4"/>
<evidence type="ECO:0000256" key="1">
    <source>
        <dbReference type="ARBA" id="ARBA00004167"/>
    </source>
</evidence>
<dbReference type="GO" id="GO:0016020">
    <property type="term" value="C:membrane"/>
    <property type="evidence" value="ECO:0007669"/>
    <property type="project" value="UniProtKB-SubCell"/>
</dbReference>
<keyword evidence="4" id="KW-0472">Membrane</keyword>
<dbReference type="RefSeq" id="WP_115836917.1">
    <property type="nucleotide sequence ID" value="NZ_CP025086.1"/>
</dbReference>
<evidence type="ECO:0000313" key="6">
    <source>
        <dbReference type="EMBL" id="REF86369.1"/>
    </source>
</evidence>
<feature type="compositionally biased region" description="Basic and acidic residues" evidence="5">
    <location>
        <begin position="1"/>
        <end position="19"/>
    </location>
</feature>
<evidence type="ECO:0000256" key="2">
    <source>
        <dbReference type="ARBA" id="ARBA00022692"/>
    </source>
</evidence>
<name>A0A3D9Z5C4_9HYPH</name>
<keyword evidence="7" id="KW-1185">Reference proteome</keyword>
<dbReference type="Pfam" id="PF04228">
    <property type="entry name" value="Zn_peptidase"/>
    <property type="match status" value="1"/>
</dbReference>
<evidence type="ECO:0000256" key="3">
    <source>
        <dbReference type="ARBA" id="ARBA00022989"/>
    </source>
</evidence>
<keyword evidence="2" id="KW-0812">Transmembrane</keyword>
<dbReference type="OrthoDB" id="9774900at2"/>
<feature type="compositionally biased region" description="Low complexity" evidence="5">
    <location>
        <begin position="75"/>
        <end position="90"/>
    </location>
</feature>
<keyword evidence="3" id="KW-1133">Transmembrane helix</keyword>
<proteinExistence type="predicted"/>
<feature type="region of interest" description="Disordered" evidence="5">
    <location>
        <begin position="1"/>
        <end position="29"/>
    </location>
</feature>
<dbReference type="PANTHER" id="PTHR30168">
    <property type="entry name" value="PUTATIVE MEMBRANE PROTEIN YPFJ"/>
    <property type="match status" value="1"/>
</dbReference>
<evidence type="ECO:0000256" key="5">
    <source>
        <dbReference type="SAM" id="MobiDB-lite"/>
    </source>
</evidence>
<evidence type="ECO:0008006" key="8">
    <source>
        <dbReference type="Google" id="ProtNLM"/>
    </source>
</evidence>
<evidence type="ECO:0000256" key="4">
    <source>
        <dbReference type="ARBA" id="ARBA00023136"/>
    </source>
</evidence>
<gene>
    <name evidence="6" type="ORF">DES32_2421</name>
</gene>